<dbReference type="EMBL" id="WAGF01000003">
    <property type="protein sequence ID" value="KAB0881515.1"/>
    <property type="molecule type" value="Genomic_DNA"/>
</dbReference>
<dbReference type="NCBIfam" id="TIGR03034">
    <property type="entry name" value="YPO3983 family protein"/>
    <property type="match status" value="1"/>
</dbReference>
<evidence type="ECO:0000313" key="1">
    <source>
        <dbReference type="EMBL" id="KAB0881515.1"/>
    </source>
</evidence>
<comment type="caution">
    <text evidence="1">The sequence shown here is derived from an EMBL/GenBank/DDBJ whole genome shotgun (WGS) entry which is preliminary data.</text>
</comment>
<dbReference type="RefSeq" id="WP_076728728.1">
    <property type="nucleotide sequence ID" value="NZ_JAVSDN010000001.1"/>
</dbReference>
<dbReference type="AlphaFoldDB" id="A0AAN5X6P1"/>
<proteinExistence type="predicted"/>
<sequence>MGNVSFPLILFCTQRKFNDKSAPDMKSGDLTAEQLQQRFNLSHVSDRVDPYQLRKMTAFSNPQSRFAGIYGAGRGDLLTVDQCAALLFDELRNTSWPFSMYGDCREIINRMFSHMQNEKGADFQDLKLNAALRERILKDTTHNSTLLAIRRIISSGVDYINKGFPQALAGQFAYTLGKLVLPKFNDLSDRFNGLGITVHDIHATQITLTQLRVEEDGWSATVKYQCQDHFGLDETDIRNPKFNQFLFFRIWFVLQHYHRFGFKPFMTNMEATFNLSGGLS</sequence>
<dbReference type="Proteomes" id="UP000439917">
    <property type="component" value="Unassembled WGS sequence"/>
</dbReference>
<gene>
    <name evidence="1" type="ORF">FZI38_04910</name>
</gene>
<protein>
    <submittedName>
        <fullName evidence="1">DUF3289 family protein</fullName>
    </submittedName>
</protein>
<dbReference type="InterPro" id="IPR017483">
    <property type="entry name" value="CHP03034"/>
</dbReference>
<reference evidence="1 2" key="1">
    <citation type="submission" date="2019-09" db="EMBL/GenBank/DDBJ databases">
        <title>Prevalence, distribution, and phylogeny of type two toxin-antitoxin genes possessed by Cronobacter species where C. sakazakii homologs follow sequence type lineages.</title>
        <authorList>
            <person name="Finkelstein S."/>
            <person name="Negrete F."/>
            <person name="Jang H."/>
            <person name="Gopinath G.R."/>
            <person name="Tall B.D."/>
        </authorList>
    </citation>
    <scope>NUCLEOTIDE SEQUENCE [LARGE SCALE GENOMIC DNA]</scope>
    <source>
        <strain evidence="1 2">MOD1_Comp4</strain>
    </source>
</reference>
<evidence type="ECO:0000313" key="2">
    <source>
        <dbReference type="Proteomes" id="UP000439917"/>
    </source>
</evidence>
<name>A0AAN5X6P1_CROSK</name>
<dbReference type="Pfam" id="PF11692">
    <property type="entry name" value="DUF3289"/>
    <property type="match status" value="1"/>
</dbReference>
<organism evidence="1 2">
    <name type="scientific">Cronobacter sakazakii</name>
    <name type="common">Enterobacter sakazakii</name>
    <dbReference type="NCBI Taxonomy" id="28141"/>
    <lineage>
        <taxon>Bacteria</taxon>
        <taxon>Pseudomonadati</taxon>
        <taxon>Pseudomonadota</taxon>
        <taxon>Gammaproteobacteria</taxon>
        <taxon>Enterobacterales</taxon>
        <taxon>Enterobacteriaceae</taxon>
        <taxon>Cronobacter</taxon>
    </lineage>
</organism>
<accession>A0AAN5X6P1</accession>